<dbReference type="OrthoDB" id="77405at2759"/>
<keyword evidence="3" id="KW-0560">Oxidoreductase</keyword>
<dbReference type="PANTHER" id="PTHR42799:SF15">
    <property type="entry name" value="PEPTIDE-METHIONINE (S)-S-OXIDE REDUCTASE"/>
    <property type="match status" value="1"/>
</dbReference>
<dbReference type="InterPro" id="IPR036509">
    <property type="entry name" value="Met_Sox_Rdtase_MsrA_sf"/>
</dbReference>
<feature type="region of interest" description="Disordered" evidence="6">
    <location>
        <begin position="172"/>
        <end position="212"/>
    </location>
</feature>
<comment type="caution">
    <text evidence="8">The sequence shown here is derived from an EMBL/GenBank/DDBJ whole genome shotgun (WGS) entry which is preliminary data.</text>
</comment>
<proteinExistence type="inferred from homology"/>
<dbReference type="AlphaFoldDB" id="A0A3L6QDE6"/>
<accession>A0A3L6QDE6</accession>
<reference evidence="9" key="1">
    <citation type="journal article" date="2019" name="Nat. Commun.">
        <title>The genome of broomcorn millet.</title>
        <authorList>
            <person name="Zou C."/>
            <person name="Miki D."/>
            <person name="Li D."/>
            <person name="Tang Q."/>
            <person name="Xiao L."/>
            <person name="Rajput S."/>
            <person name="Deng P."/>
            <person name="Jia W."/>
            <person name="Huang R."/>
            <person name="Zhang M."/>
            <person name="Sun Y."/>
            <person name="Hu J."/>
            <person name="Fu X."/>
            <person name="Schnable P.S."/>
            <person name="Li F."/>
            <person name="Zhang H."/>
            <person name="Feng B."/>
            <person name="Zhu X."/>
            <person name="Liu R."/>
            <person name="Schnable J.C."/>
            <person name="Zhu J.-K."/>
            <person name="Zhang H."/>
        </authorList>
    </citation>
    <scope>NUCLEOTIDE SEQUENCE [LARGE SCALE GENOMIC DNA]</scope>
</reference>
<dbReference type="GO" id="GO:0034599">
    <property type="term" value="P:cellular response to oxidative stress"/>
    <property type="evidence" value="ECO:0007669"/>
    <property type="project" value="TreeGrafter"/>
</dbReference>
<dbReference type="EC" id="1.8.4.11" evidence="2"/>
<feature type="domain" description="Peptide methionine sulphoxide reductase MsrA" evidence="7">
    <location>
        <begin position="26"/>
        <end position="109"/>
    </location>
</feature>
<comment type="similarity">
    <text evidence="1">Belongs to the MsrA Met sulfoxide reductase family.</text>
</comment>
<evidence type="ECO:0000256" key="5">
    <source>
        <dbReference type="ARBA" id="ARBA00030643"/>
    </source>
</evidence>
<name>A0A3L6QDE6_PANMI</name>
<gene>
    <name evidence="8" type="ORF">C2845_PM15G12120</name>
</gene>
<evidence type="ECO:0000313" key="8">
    <source>
        <dbReference type="EMBL" id="RLM75227.1"/>
    </source>
</evidence>
<evidence type="ECO:0000256" key="4">
    <source>
        <dbReference type="ARBA" id="ARBA00030273"/>
    </source>
</evidence>
<dbReference type="GO" id="GO:0005737">
    <property type="term" value="C:cytoplasm"/>
    <property type="evidence" value="ECO:0007669"/>
    <property type="project" value="TreeGrafter"/>
</dbReference>
<protein>
    <recommendedName>
        <fullName evidence="2">peptide-methionine (S)-S-oxide reductase</fullName>
        <ecNumber evidence="2">1.8.4.11</ecNumber>
    </recommendedName>
    <alternativeName>
        <fullName evidence="5">Peptide-methionine (S)-S-oxide reductase</fullName>
    </alternativeName>
    <alternativeName>
        <fullName evidence="4">Protein-methionine-S-oxide reductase</fullName>
    </alternativeName>
</protein>
<organism evidence="8 9">
    <name type="scientific">Panicum miliaceum</name>
    <name type="common">Proso millet</name>
    <name type="synonym">Broomcorn millet</name>
    <dbReference type="NCBI Taxonomy" id="4540"/>
    <lineage>
        <taxon>Eukaryota</taxon>
        <taxon>Viridiplantae</taxon>
        <taxon>Streptophyta</taxon>
        <taxon>Embryophyta</taxon>
        <taxon>Tracheophyta</taxon>
        <taxon>Spermatophyta</taxon>
        <taxon>Magnoliopsida</taxon>
        <taxon>Liliopsida</taxon>
        <taxon>Poales</taxon>
        <taxon>Poaceae</taxon>
        <taxon>PACMAD clade</taxon>
        <taxon>Panicoideae</taxon>
        <taxon>Panicodae</taxon>
        <taxon>Paniceae</taxon>
        <taxon>Panicinae</taxon>
        <taxon>Panicum</taxon>
        <taxon>Panicum sect. Panicum</taxon>
    </lineage>
</organism>
<keyword evidence="9" id="KW-1185">Reference proteome</keyword>
<evidence type="ECO:0000256" key="2">
    <source>
        <dbReference type="ARBA" id="ARBA00012502"/>
    </source>
</evidence>
<evidence type="ECO:0000256" key="1">
    <source>
        <dbReference type="ARBA" id="ARBA00005591"/>
    </source>
</evidence>
<dbReference type="Proteomes" id="UP000275267">
    <property type="component" value="Unassembled WGS sequence"/>
</dbReference>
<dbReference type="Pfam" id="PF01625">
    <property type="entry name" value="PMSR"/>
    <property type="match status" value="1"/>
</dbReference>
<dbReference type="PANTHER" id="PTHR42799">
    <property type="entry name" value="MITOCHONDRIAL PEPTIDE METHIONINE SULFOXIDE REDUCTASE"/>
    <property type="match status" value="1"/>
</dbReference>
<evidence type="ECO:0000259" key="7">
    <source>
        <dbReference type="Pfam" id="PF01625"/>
    </source>
</evidence>
<dbReference type="InterPro" id="IPR050162">
    <property type="entry name" value="MsrA_MetSO_reductase"/>
</dbReference>
<sequence length="260" mass="28113">MSSSAASNPALEPDADAPAGEGLALAQFAAGCFWSVELTYQRLPGVARTEVGYSQGHLHAPTYELVCAHGTGHAEVVRLHYDPAACPYAKLLDAFWAKIDPTTLNRQVRCVNQLQVYCRCRAWMDTLNDHLHHLDAACTAAASGQGRRDAVPDGDLLLHGGAGEAGARVAGGAAGQVGGRDRHRDPAGEAVLPRRGVPPALPREGRPVRRQGLHRPHALLRLAEAAARRLCMHFTCQCKIMRSKIPRWVLCTSENKRKCL</sequence>
<evidence type="ECO:0000256" key="3">
    <source>
        <dbReference type="ARBA" id="ARBA00023002"/>
    </source>
</evidence>
<evidence type="ECO:0000256" key="6">
    <source>
        <dbReference type="SAM" id="MobiDB-lite"/>
    </source>
</evidence>
<dbReference type="Gene3D" id="3.30.1060.10">
    <property type="entry name" value="Peptide methionine sulphoxide reductase MsrA"/>
    <property type="match status" value="1"/>
</dbReference>
<dbReference type="SUPFAM" id="SSF55068">
    <property type="entry name" value="Peptide methionine sulfoxide reductase"/>
    <property type="match status" value="1"/>
</dbReference>
<evidence type="ECO:0000313" key="9">
    <source>
        <dbReference type="Proteomes" id="UP000275267"/>
    </source>
</evidence>
<dbReference type="InterPro" id="IPR002569">
    <property type="entry name" value="Met_Sox_Rdtase_MsrA_dom"/>
</dbReference>
<dbReference type="GO" id="GO:0008113">
    <property type="term" value="F:peptide-methionine (S)-S-oxide reductase activity"/>
    <property type="evidence" value="ECO:0007669"/>
    <property type="project" value="UniProtKB-EC"/>
</dbReference>
<dbReference type="STRING" id="4540.A0A3L6QDE6"/>
<dbReference type="EMBL" id="PQIB02000013">
    <property type="protein sequence ID" value="RLM75227.1"/>
    <property type="molecule type" value="Genomic_DNA"/>
</dbReference>